<comment type="caution">
    <text evidence="1">The sequence shown here is derived from an EMBL/GenBank/DDBJ whole genome shotgun (WGS) entry which is preliminary data.</text>
</comment>
<accession>A0AAV6VKT3</accession>
<dbReference type="AlphaFoldDB" id="A0AAV6VKT3"/>
<dbReference type="EMBL" id="JAFNEN010000073">
    <property type="protein sequence ID" value="KAG8196293.1"/>
    <property type="molecule type" value="Genomic_DNA"/>
</dbReference>
<dbReference type="Proteomes" id="UP000827092">
    <property type="component" value="Unassembled WGS sequence"/>
</dbReference>
<evidence type="ECO:0000313" key="1">
    <source>
        <dbReference type="EMBL" id="KAG8196293.1"/>
    </source>
</evidence>
<organism evidence="1 2">
    <name type="scientific">Oedothorax gibbosus</name>
    <dbReference type="NCBI Taxonomy" id="931172"/>
    <lineage>
        <taxon>Eukaryota</taxon>
        <taxon>Metazoa</taxon>
        <taxon>Ecdysozoa</taxon>
        <taxon>Arthropoda</taxon>
        <taxon>Chelicerata</taxon>
        <taxon>Arachnida</taxon>
        <taxon>Araneae</taxon>
        <taxon>Araneomorphae</taxon>
        <taxon>Entelegynae</taxon>
        <taxon>Araneoidea</taxon>
        <taxon>Linyphiidae</taxon>
        <taxon>Erigoninae</taxon>
        <taxon>Oedothorax</taxon>
    </lineage>
</organism>
<keyword evidence="2" id="KW-1185">Reference proteome</keyword>
<sequence length="101" mass="12002">MSSIIKFLDKTTLDILKKTSKAVLDIFNSKFYKHHPMQYLADPFFHLKWNCITSHPNRISSYGSYQKRPSKNGPSFFLQGKSRLSIKYRWPRPPRPKLRPF</sequence>
<protein>
    <submittedName>
        <fullName evidence="1">Uncharacterized protein</fullName>
    </submittedName>
</protein>
<gene>
    <name evidence="1" type="ORF">JTE90_023846</name>
</gene>
<reference evidence="1 2" key="1">
    <citation type="journal article" date="2022" name="Nat. Ecol. Evol.">
        <title>A masculinizing supergene underlies an exaggerated male reproductive morph in a spider.</title>
        <authorList>
            <person name="Hendrickx F."/>
            <person name="De Corte Z."/>
            <person name="Sonet G."/>
            <person name="Van Belleghem S.M."/>
            <person name="Kostlbacher S."/>
            <person name="Vangestel C."/>
        </authorList>
    </citation>
    <scope>NUCLEOTIDE SEQUENCE [LARGE SCALE GENOMIC DNA]</scope>
    <source>
        <strain evidence="1">W744_W776</strain>
    </source>
</reference>
<evidence type="ECO:0000313" key="2">
    <source>
        <dbReference type="Proteomes" id="UP000827092"/>
    </source>
</evidence>
<name>A0AAV6VKT3_9ARAC</name>
<proteinExistence type="predicted"/>